<keyword evidence="3" id="KW-0500">Molybdenum</keyword>
<evidence type="ECO:0000256" key="9">
    <source>
        <dbReference type="ARBA" id="ARBA00041133"/>
    </source>
</evidence>
<dbReference type="InterPro" id="IPR008995">
    <property type="entry name" value="Mo/tungstate-bd_C_term_dom"/>
</dbReference>
<evidence type="ECO:0000256" key="5">
    <source>
        <dbReference type="ARBA" id="ARBA00022840"/>
    </source>
</evidence>
<protein>
    <recommendedName>
        <fullName evidence="9">Molybdate/tungstate import ATP-binding protein WtpC</fullName>
        <ecNumber evidence="8">7.3.2.6</ecNumber>
    </recommendedName>
</protein>
<dbReference type="Gene3D" id="3.40.50.300">
    <property type="entry name" value="P-loop containing nucleotide triphosphate hydrolases"/>
    <property type="match status" value="1"/>
</dbReference>
<dbReference type="GO" id="GO:0043190">
    <property type="term" value="C:ATP-binding cassette (ABC) transporter complex"/>
    <property type="evidence" value="ECO:0007669"/>
    <property type="project" value="InterPro"/>
</dbReference>
<dbReference type="InterPro" id="IPR003439">
    <property type="entry name" value="ABC_transporter-like_ATP-bd"/>
</dbReference>
<evidence type="ECO:0000259" key="11">
    <source>
        <dbReference type="PROSITE" id="PS50893"/>
    </source>
</evidence>
<reference evidence="12" key="2">
    <citation type="submission" date="2020-09" db="EMBL/GenBank/DDBJ databases">
        <authorList>
            <person name="Sun Q."/>
            <person name="Ohkuma M."/>
        </authorList>
    </citation>
    <scope>NUCLEOTIDE SEQUENCE</scope>
    <source>
        <strain evidence="12">JCM 17820</strain>
    </source>
</reference>
<evidence type="ECO:0000256" key="8">
    <source>
        <dbReference type="ARBA" id="ARBA00039025"/>
    </source>
</evidence>
<evidence type="ECO:0000256" key="10">
    <source>
        <dbReference type="ARBA" id="ARBA00047936"/>
    </source>
</evidence>
<dbReference type="SUPFAM" id="SSF50331">
    <property type="entry name" value="MOP-like"/>
    <property type="match status" value="1"/>
</dbReference>
<evidence type="ECO:0000256" key="4">
    <source>
        <dbReference type="ARBA" id="ARBA00022741"/>
    </source>
</evidence>
<dbReference type="InterPro" id="IPR013611">
    <property type="entry name" value="Transp-assoc_OB_typ2"/>
</dbReference>
<proteinExistence type="inferred from homology"/>
<feature type="domain" description="ABC transporter" evidence="11">
    <location>
        <begin position="3"/>
        <end position="228"/>
    </location>
</feature>
<comment type="catalytic activity">
    <reaction evidence="10">
        <text>tungstate(in) + ATP + H2O = tungstate(out) + ADP + phosphate + H(+)</text>
        <dbReference type="Rhea" id="RHEA:35027"/>
        <dbReference type="ChEBI" id="CHEBI:15377"/>
        <dbReference type="ChEBI" id="CHEBI:15378"/>
        <dbReference type="ChEBI" id="CHEBI:30616"/>
        <dbReference type="ChEBI" id="CHEBI:43474"/>
        <dbReference type="ChEBI" id="CHEBI:46502"/>
        <dbReference type="ChEBI" id="CHEBI:456216"/>
        <dbReference type="EC" id="7.3.2.6"/>
    </reaction>
</comment>
<dbReference type="RefSeq" id="WP_229783173.1">
    <property type="nucleotide sequence ID" value="NZ_BMOU01000006.1"/>
</dbReference>
<dbReference type="Proteomes" id="UP000605784">
    <property type="component" value="Unassembled WGS sequence"/>
</dbReference>
<evidence type="ECO:0000256" key="1">
    <source>
        <dbReference type="ARBA" id="ARBA00004202"/>
    </source>
</evidence>
<comment type="subcellular location">
    <subcellularLocation>
        <location evidence="1">Cell membrane</location>
        <topology evidence="1">Peripheral membrane protein</topology>
    </subcellularLocation>
</comment>
<evidence type="ECO:0000256" key="7">
    <source>
        <dbReference type="ARBA" id="ARBA00038781"/>
    </source>
</evidence>
<gene>
    <name evidence="12" type="ORF">GCM10009030_33400</name>
</gene>
<keyword evidence="2" id="KW-0813">Transport</keyword>
<evidence type="ECO:0000256" key="3">
    <source>
        <dbReference type="ARBA" id="ARBA00022505"/>
    </source>
</evidence>
<comment type="similarity">
    <text evidence="6">Belongs to the ABC transporter superfamily. Sulfate/tungstate importer (TC 3.A.1.6) family.</text>
</comment>
<dbReference type="EC" id="7.3.2.6" evidence="8"/>
<keyword evidence="13" id="KW-1185">Reference proteome</keyword>
<dbReference type="EMBL" id="BMOU01000006">
    <property type="protein sequence ID" value="GGO00597.1"/>
    <property type="molecule type" value="Genomic_DNA"/>
</dbReference>
<dbReference type="Pfam" id="PF08402">
    <property type="entry name" value="TOBE_2"/>
    <property type="match status" value="1"/>
</dbReference>
<evidence type="ECO:0000256" key="6">
    <source>
        <dbReference type="ARBA" id="ARBA00038307"/>
    </source>
</evidence>
<dbReference type="SMART" id="SM00382">
    <property type="entry name" value="AAA"/>
    <property type="match status" value="1"/>
</dbReference>
<keyword evidence="4" id="KW-0547">Nucleotide-binding</keyword>
<dbReference type="GO" id="GO:1901238">
    <property type="term" value="F:ABC-type tungstate transporter activity"/>
    <property type="evidence" value="ECO:0007669"/>
    <property type="project" value="UniProtKB-EC"/>
</dbReference>
<dbReference type="InterPro" id="IPR027417">
    <property type="entry name" value="P-loop_NTPase"/>
</dbReference>
<dbReference type="PANTHER" id="PTHR42781">
    <property type="entry name" value="SPERMIDINE/PUTRESCINE IMPORT ATP-BINDING PROTEIN POTA"/>
    <property type="match status" value="1"/>
</dbReference>
<dbReference type="InterPro" id="IPR003593">
    <property type="entry name" value="AAA+_ATPase"/>
</dbReference>
<evidence type="ECO:0000313" key="13">
    <source>
        <dbReference type="Proteomes" id="UP000605784"/>
    </source>
</evidence>
<dbReference type="PROSITE" id="PS00211">
    <property type="entry name" value="ABC_TRANSPORTER_1"/>
    <property type="match status" value="1"/>
</dbReference>
<comment type="caution">
    <text evidence="12">The sequence shown here is derived from an EMBL/GenBank/DDBJ whole genome shotgun (WGS) entry which is preliminary data.</text>
</comment>
<dbReference type="Pfam" id="PF00005">
    <property type="entry name" value="ABC_tran"/>
    <property type="match status" value="1"/>
</dbReference>
<sequence>MSLLQADVASTFTADGAEAFTVDASLEVDSGETLVVLGPSGSGKTLLLETIAGFHDHEGVVTRDGDPLHDRPPEQRGFGFVFQDYALFPHMTVRENVEYGARYHEGTPDAAALLTDLGVGDLLDRYPPTLSGGERQRVALARSLAVEPDVMLLDEPLAALDVPTRQSLRDDLADILADVTALYVTHNRTTARAIADRIAVMRDGRVVQRGSPEEIFERPESPTVANFTGSNVVDLSAAPSLAALLNGDGSLDSHVAVRPEAVRLNGGSGDLEATVERVVREDATSRVTLAFDGVTVEAFADEPPDEGATVGVSFPRDRLHVC</sequence>
<dbReference type="InterPro" id="IPR017871">
    <property type="entry name" value="ABC_transporter-like_CS"/>
</dbReference>
<organism evidence="12 13">
    <name type="scientific">Haloarcula pellucida</name>
    <dbReference type="NCBI Taxonomy" id="1427151"/>
    <lineage>
        <taxon>Archaea</taxon>
        <taxon>Methanobacteriati</taxon>
        <taxon>Methanobacteriota</taxon>
        <taxon>Stenosarchaea group</taxon>
        <taxon>Halobacteria</taxon>
        <taxon>Halobacteriales</taxon>
        <taxon>Haloarculaceae</taxon>
        <taxon>Haloarcula</taxon>
    </lineage>
</organism>
<dbReference type="SUPFAM" id="SSF52540">
    <property type="entry name" value="P-loop containing nucleoside triphosphate hydrolases"/>
    <property type="match status" value="1"/>
</dbReference>
<keyword evidence="5" id="KW-0067">ATP-binding</keyword>
<dbReference type="GO" id="GO:0016887">
    <property type="term" value="F:ATP hydrolysis activity"/>
    <property type="evidence" value="ECO:0007669"/>
    <property type="project" value="InterPro"/>
</dbReference>
<dbReference type="AlphaFoldDB" id="A0A830GR73"/>
<comment type="subunit">
    <text evidence="7">The complex is composed of two ATP-binding proteins (WtpC), two transmembrane proteins (WtpB) and a solute-binding protein (WtpA).</text>
</comment>
<evidence type="ECO:0000313" key="12">
    <source>
        <dbReference type="EMBL" id="GGO00597.1"/>
    </source>
</evidence>
<name>A0A830GR73_9EURY</name>
<dbReference type="PROSITE" id="PS50893">
    <property type="entry name" value="ABC_TRANSPORTER_2"/>
    <property type="match status" value="1"/>
</dbReference>
<accession>A0A830GR73</accession>
<dbReference type="InterPro" id="IPR050093">
    <property type="entry name" value="ABC_SmlMolc_Importer"/>
</dbReference>
<dbReference type="PANTHER" id="PTHR42781:SF4">
    <property type="entry name" value="SPERMIDINE_PUTRESCINE IMPORT ATP-BINDING PROTEIN POTA"/>
    <property type="match status" value="1"/>
</dbReference>
<evidence type="ECO:0000256" key="2">
    <source>
        <dbReference type="ARBA" id="ARBA00022448"/>
    </source>
</evidence>
<dbReference type="GO" id="GO:0005524">
    <property type="term" value="F:ATP binding"/>
    <property type="evidence" value="ECO:0007669"/>
    <property type="project" value="UniProtKB-KW"/>
</dbReference>
<reference evidence="12" key="1">
    <citation type="journal article" date="2014" name="Int. J. Syst. Evol. Microbiol.">
        <title>Complete genome sequence of Corynebacterium casei LMG S-19264T (=DSM 44701T), isolated from a smear-ripened cheese.</title>
        <authorList>
            <consortium name="US DOE Joint Genome Institute (JGI-PGF)"/>
            <person name="Walter F."/>
            <person name="Albersmeier A."/>
            <person name="Kalinowski J."/>
            <person name="Ruckert C."/>
        </authorList>
    </citation>
    <scope>NUCLEOTIDE SEQUENCE</scope>
    <source>
        <strain evidence="12">JCM 17820</strain>
    </source>
</reference>